<reference evidence="1" key="2">
    <citation type="journal article" date="2019" name="PLoS ONE">
        <title>Identification and characterization of putative Aeromonas spp. T3SS effectors.</title>
        <authorList>
            <person name="Rangel L.T."/>
            <person name="Marden J."/>
            <person name="Colston S."/>
            <person name="Setubal J.C."/>
            <person name="Graf J."/>
            <person name="Gogarten J.P."/>
        </authorList>
    </citation>
    <scope>NUCLEOTIDE SEQUENCE</scope>
    <source>
        <strain evidence="1">BAQ071013-135</strain>
    </source>
</reference>
<dbReference type="AlphaFoldDB" id="A0AAX2UPI2"/>
<gene>
    <name evidence="1" type="ORF">CF123_18035</name>
</gene>
<organism evidence="1 2">
    <name type="scientific">Aeromonas veronii</name>
    <dbReference type="NCBI Taxonomy" id="654"/>
    <lineage>
        <taxon>Bacteria</taxon>
        <taxon>Pseudomonadati</taxon>
        <taxon>Pseudomonadota</taxon>
        <taxon>Gammaproteobacteria</taxon>
        <taxon>Aeromonadales</taxon>
        <taxon>Aeromonadaceae</taxon>
        <taxon>Aeromonas</taxon>
    </lineage>
</organism>
<name>A0AAX2UPI2_AERVE</name>
<reference evidence="1" key="1">
    <citation type="submission" date="2017-10" db="EMBL/GenBank/DDBJ databases">
        <authorList>
            <person name="Colston S.M."/>
            <person name="Graf J."/>
        </authorList>
    </citation>
    <scope>NUCLEOTIDE SEQUENCE</scope>
    <source>
        <strain evidence="1">BAQ071013-135</strain>
    </source>
</reference>
<evidence type="ECO:0000313" key="2">
    <source>
        <dbReference type="Proteomes" id="UP000796104"/>
    </source>
</evidence>
<dbReference type="RefSeq" id="WP_139495218.1">
    <property type="nucleotide sequence ID" value="NZ_CAWORL010000018.1"/>
</dbReference>
<evidence type="ECO:0008006" key="3">
    <source>
        <dbReference type="Google" id="ProtNLM"/>
    </source>
</evidence>
<sequence length="333" mass="37269">MIIVEDSFDLKNEGRAGGNRRRYIIHAVKAMFQSPVTQEALKLGEAYGYFGHTIREMTGKMRPREMEVVTIDGKPVQIQVVPSNRTLAVDVDENGIVSHKQEILDTPPGRIVQAMWNDKVGGWSWATSGSNDPAFGARPRSFFGFDYVKQPNFVPLDRQQAMMESATGERVIELLVSSGVSNGDAVPLFEGWAGLSESYAATRDVDMDIMMMEGLLIEERNRSLVLARDLDLAKQEREEVTQRREQALMEALDTAPMVFTKDQREAFLRLSTPEDAKVVKMMLESLANMDVESLPIRHRAAPVEITPTQTKGERSGIPLGAVTFQKQLPTWPK</sequence>
<protein>
    <recommendedName>
        <fullName evidence="3">Head processing protein</fullName>
    </recommendedName>
</protein>
<proteinExistence type="predicted"/>
<dbReference type="Proteomes" id="UP000796104">
    <property type="component" value="Unassembled WGS sequence"/>
</dbReference>
<accession>A0AAX2UPI2</accession>
<dbReference type="EMBL" id="PDXJ01000025">
    <property type="protein sequence ID" value="TND52018.1"/>
    <property type="molecule type" value="Genomic_DNA"/>
</dbReference>
<evidence type="ECO:0000313" key="1">
    <source>
        <dbReference type="EMBL" id="TND52018.1"/>
    </source>
</evidence>
<comment type="caution">
    <text evidence="1">The sequence shown here is derived from an EMBL/GenBank/DDBJ whole genome shotgun (WGS) entry which is preliminary data.</text>
</comment>